<evidence type="ECO:0008006" key="3">
    <source>
        <dbReference type="Google" id="ProtNLM"/>
    </source>
</evidence>
<dbReference type="HOGENOM" id="CLU_1757877_0_0_7"/>
<protein>
    <recommendedName>
        <fullName evidence="3">VWFA domain-containing protein</fullName>
    </recommendedName>
</protein>
<dbReference type="AlphaFoldDB" id="H1FWZ1"/>
<dbReference type="PATRIC" id="fig|929558.5.peg.2034"/>
<name>H1FWZ1_SULGG</name>
<dbReference type="EMBL" id="AFRZ01000001">
    <property type="protein sequence ID" value="EHP30567.1"/>
    <property type="molecule type" value="Genomic_DNA"/>
</dbReference>
<dbReference type="SUPFAM" id="SSF53300">
    <property type="entry name" value="vWA-like"/>
    <property type="match status" value="1"/>
</dbReference>
<accession>H1FWZ1</accession>
<sequence>MINIFIDTSGSMTEMGKDSAAIYAVKSIQDYCEFNNLQSTTYTFDGKIVDRITSIRFDKNMNMNILNNFLSNSNLMYNILISDGLFNDEVKLNNLISISIGIDANIDYLEKATLKVFEPENIIAAIEYILFTYNTLSNIEEENDEYEW</sequence>
<reference evidence="1 2" key="1">
    <citation type="journal article" date="2012" name="Proc. Natl. Acad. Sci. U.S.A.">
        <title>Genome and physiology of a model Epsilonproteobacterium responsible for sulfide detoxification in marine oxygen depletion zones.</title>
        <authorList>
            <person name="Grote J."/>
            <person name="Schott T."/>
            <person name="Bruckner C.G."/>
            <person name="Glockner F.O."/>
            <person name="Jost G."/>
            <person name="Teeling H."/>
            <person name="Labrenz M."/>
            <person name="Jurgens K."/>
        </authorList>
    </citation>
    <scope>NUCLEOTIDE SEQUENCE [LARGE SCALE GENOMIC DNA]</scope>
    <source>
        <strain evidence="1 2">GD1</strain>
    </source>
</reference>
<dbReference type="Proteomes" id="UP000006431">
    <property type="component" value="Unassembled WGS sequence"/>
</dbReference>
<organism evidence="1 2">
    <name type="scientific">Sulfurimonas gotlandica (strain DSM 19862 / JCM 16533 / GD1)</name>
    <dbReference type="NCBI Taxonomy" id="929558"/>
    <lineage>
        <taxon>Bacteria</taxon>
        <taxon>Pseudomonadati</taxon>
        <taxon>Campylobacterota</taxon>
        <taxon>Epsilonproteobacteria</taxon>
        <taxon>Campylobacterales</taxon>
        <taxon>Sulfurimonadaceae</taxon>
        <taxon>Sulfurimonas</taxon>
    </lineage>
</organism>
<evidence type="ECO:0000313" key="2">
    <source>
        <dbReference type="Proteomes" id="UP000006431"/>
    </source>
</evidence>
<comment type="caution">
    <text evidence="1">The sequence shown here is derived from an EMBL/GenBank/DDBJ whole genome shotgun (WGS) entry which is preliminary data.</text>
</comment>
<evidence type="ECO:0000313" key="1">
    <source>
        <dbReference type="EMBL" id="EHP30567.1"/>
    </source>
</evidence>
<dbReference type="RefSeq" id="WP_008341291.1">
    <property type="nucleotide sequence ID" value="NZ_AFRZ01000001.1"/>
</dbReference>
<dbReference type="InterPro" id="IPR036465">
    <property type="entry name" value="vWFA_dom_sf"/>
</dbReference>
<gene>
    <name evidence="1" type="ORF">SMGD1_2044</name>
</gene>
<dbReference type="STRING" id="929558.SMGD1_2044"/>
<dbReference type="OrthoDB" id="6626088at2"/>
<keyword evidence="2" id="KW-1185">Reference proteome</keyword>
<proteinExistence type="predicted"/>